<dbReference type="PANTHER" id="PTHR45844:SF18">
    <property type="entry name" value="TRANSCRIPTION FACTOR BHLH51"/>
    <property type="match status" value="1"/>
</dbReference>
<keyword evidence="5" id="KW-0539">Nucleus</keyword>
<evidence type="ECO:0000256" key="4">
    <source>
        <dbReference type="ARBA" id="ARBA00023163"/>
    </source>
</evidence>
<dbReference type="SUPFAM" id="SSF47459">
    <property type="entry name" value="HLH, helix-loop-helix DNA-binding domain"/>
    <property type="match status" value="1"/>
</dbReference>
<reference evidence="9" key="2">
    <citation type="submission" date="2017-02" db="EMBL/GenBank/DDBJ databases">
        <title>Sunflower complete genome.</title>
        <authorList>
            <person name="Langlade N."/>
            <person name="Munos S."/>
        </authorList>
    </citation>
    <scope>NUCLEOTIDE SEQUENCE [LARGE SCALE GENOMIC DNA]</scope>
    <source>
        <tissue evidence="9">Leaves</tissue>
    </source>
</reference>
<dbReference type="InterPro" id="IPR011598">
    <property type="entry name" value="bHLH_dom"/>
</dbReference>
<dbReference type="PANTHER" id="PTHR45844">
    <property type="entry name" value="TRANSCRIPTION FACTOR BHLH30"/>
    <property type="match status" value="1"/>
</dbReference>
<evidence type="ECO:0000256" key="5">
    <source>
        <dbReference type="ARBA" id="ARBA00023242"/>
    </source>
</evidence>
<evidence type="ECO:0000313" key="8">
    <source>
        <dbReference type="EMBL" id="KAF5766893.1"/>
    </source>
</evidence>
<sequence length="287" mass="32460">MDNSNMIFHWEIKPSPFTYKYLNTIHPRTCNLFVSFKMDDFAWSSGTQDAVFDQFRRWGDEWLGDPSVFQVDGGEGSSHGGGNCGGYYGGEQGDGKVGSASKNHSEAEKRRRDRINAHLATLRKLVCNSDKMDKATLLGKVIEHLKEQKSTTMELSKVYKLPTDSDEVIIDFVSNTMEPSNNVFIKASICCEDRPELLSEINHTIKRLRLTMAQADMTCLGGRIKCNFILCVMNITSENEMTALKKSLKIIFERIVSSCSSTTSSNYRIKSKRQRFFCSANYNTNDC</sequence>
<comment type="subcellular location">
    <subcellularLocation>
        <location evidence="1">Nucleus</location>
    </subcellularLocation>
</comment>
<reference evidence="8" key="3">
    <citation type="submission" date="2020-06" db="EMBL/GenBank/DDBJ databases">
        <title>Helianthus annuus Genome sequencing and assembly Release 2.</title>
        <authorList>
            <person name="Gouzy J."/>
            <person name="Langlade N."/>
            <person name="Munos S."/>
        </authorList>
    </citation>
    <scope>NUCLEOTIDE SEQUENCE</scope>
    <source>
        <tissue evidence="8">Leaves</tissue>
    </source>
</reference>
<proteinExistence type="predicted"/>
<dbReference type="EMBL" id="CM007902">
    <property type="protein sequence ID" value="OTG00935.1"/>
    <property type="molecule type" value="Genomic_DNA"/>
</dbReference>
<gene>
    <name evidence="9" type="ORF">HannXRQ_Chr13g0396571</name>
    <name evidence="8" type="ORF">HanXRQr2_Chr15g0720771</name>
</gene>
<dbReference type="OrthoDB" id="71302at2759"/>
<keyword evidence="3" id="KW-0238">DNA-binding</keyword>
<evidence type="ECO:0000256" key="3">
    <source>
        <dbReference type="ARBA" id="ARBA00023125"/>
    </source>
</evidence>
<dbReference type="InterPro" id="IPR045847">
    <property type="entry name" value="AIG1-like"/>
</dbReference>
<name>A0A251SQ11_HELAN</name>
<dbReference type="SMR" id="A0A251SQ11"/>
<dbReference type="InParanoid" id="A0A251SQ11"/>
<dbReference type="InterPro" id="IPR036638">
    <property type="entry name" value="HLH_DNA-bd_sf"/>
</dbReference>
<dbReference type="Proteomes" id="UP000215914">
    <property type="component" value="Chromosome 13"/>
</dbReference>
<dbReference type="STRING" id="4232.A0A251SQ11"/>
<dbReference type="GO" id="GO:0046983">
    <property type="term" value="F:protein dimerization activity"/>
    <property type="evidence" value="ECO:0007669"/>
    <property type="project" value="InterPro"/>
</dbReference>
<feature type="compositionally biased region" description="Gly residues" evidence="6">
    <location>
        <begin position="73"/>
        <end position="96"/>
    </location>
</feature>
<evidence type="ECO:0000313" key="10">
    <source>
        <dbReference type="Proteomes" id="UP000215914"/>
    </source>
</evidence>
<reference evidence="8 10" key="1">
    <citation type="journal article" date="2017" name="Nature">
        <title>The sunflower genome provides insights into oil metabolism, flowering and Asterid evolution.</title>
        <authorList>
            <person name="Badouin H."/>
            <person name="Gouzy J."/>
            <person name="Grassa C.J."/>
            <person name="Murat F."/>
            <person name="Staton S.E."/>
            <person name="Cottret L."/>
            <person name="Lelandais-Briere C."/>
            <person name="Owens G.L."/>
            <person name="Carrere S."/>
            <person name="Mayjonade B."/>
            <person name="Legrand L."/>
            <person name="Gill N."/>
            <person name="Kane N.C."/>
            <person name="Bowers J.E."/>
            <person name="Hubner S."/>
            <person name="Bellec A."/>
            <person name="Berard A."/>
            <person name="Berges H."/>
            <person name="Blanchet N."/>
            <person name="Boniface M.C."/>
            <person name="Brunel D."/>
            <person name="Catrice O."/>
            <person name="Chaidir N."/>
            <person name="Claudel C."/>
            <person name="Donnadieu C."/>
            <person name="Faraut T."/>
            <person name="Fievet G."/>
            <person name="Helmstetter N."/>
            <person name="King M."/>
            <person name="Knapp S.J."/>
            <person name="Lai Z."/>
            <person name="Le Paslier M.C."/>
            <person name="Lippi Y."/>
            <person name="Lorenzon L."/>
            <person name="Mandel J.R."/>
            <person name="Marage G."/>
            <person name="Marchand G."/>
            <person name="Marquand E."/>
            <person name="Bret-Mestries E."/>
            <person name="Morien E."/>
            <person name="Nambeesan S."/>
            <person name="Nguyen T."/>
            <person name="Pegot-Espagnet P."/>
            <person name="Pouilly N."/>
            <person name="Raftis F."/>
            <person name="Sallet E."/>
            <person name="Schiex T."/>
            <person name="Thomas J."/>
            <person name="Vandecasteele C."/>
            <person name="Vares D."/>
            <person name="Vear F."/>
            <person name="Vautrin S."/>
            <person name="Crespi M."/>
            <person name="Mangin B."/>
            <person name="Burke J.M."/>
            <person name="Salse J."/>
            <person name="Munos S."/>
            <person name="Vincourt P."/>
            <person name="Rieseberg L.H."/>
            <person name="Langlade N.B."/>
        </authorList>
    </citation>
    <scope>NUCLEOTIDE SEQUENCE [LARGE SCALE GENOMIC DNA]</scope>
    <source>
        <strain evidence="10">cv. SF193</strain>
        <tissue evidence="8">Leaves</tissue>
    </source>
</reference>
<dbReference type="SMART" id="SM00353">
    <property type="entry name" value="HLH"/>
    <property type="match status" value="1"/>
</dbReference>
<dbReference type="Gene3D" id="4.10.280.10">
    <property type="entry name" value="Helix-loop-helix DNA-binding domain"/>
    <property type="match status" value="1"/>
</dbReference>
<evidence type="ECO:0000256" key="6">
    <source>
        <dbReference type="SAM" id="MobiDB-lite"/>
    </source>
</evidence>
<organism evidence="9 10">
    <name type="scientific">Helianthus annuus</name>
    <name type="common">Common sunflower</name>
    <dbReference type="NCBI Taxonomy" id="4232"/>
    <lineage>
        <taxon>Eukaryota</taxon>
        <taxon>Viridiplantae</taxon>
        <taxon>Streptophyta</taxon>
        <taxon>Embryophyta</taxon>
        <taxon>Tracheophyta</taxon>
        <taxon>Spermatophyta</taxon>
        <taxon>Magnoliopsida</taxon>
        <taxon>eudicotyledons</taxon>
        <taxon>Gunneridae</taxon>
        <taxon>Pentapetalae</taxon>
        <taxon>asterids</taxon>
        <taxon>campanulids</taxon>
        <taxon>Asterales</taxon>
        <taxon>Asteraceae</taxon>
        <taxon>Asteroideae</taxon>
        <taxon>Heliantheae alliance</taxon>
        <taxon>Heliantheae</taxon>
        <taxon>Helianthus</taxon>
    </lineage>
</organism>
<accession>A0A251SQ11</accession>
<evidence type="ECO:0000256" key="1">
    <source>
        <dbReference type="ARBA" id="ARBA00004123"/>
    </source>
</evidence>
<evidence type="ECO:0000259" key="7">
    <source>
        <dbReference type="PROSITE" id="PS50888"/>
    </source>
</evidence>
<dbReference type="CDD" id="cd11455">
    <property type="entry name" value="bHLH_AtAIG1_like"/>
    <property type="match status" value="1"/>
</dbReference>
<evidence type="ECO:0000256" key="2">
    <source>
        <dbReference type="ARBA" id="ARBA00023015"/>
    </source>
</evidence>
<dbReference type="GO" id="GO:0003677">
    <property type="term" value="F:DNA binding"/>
    <property type="evidence" value="ECO:0007669"/>
    <property type="project" value="UniProtKB-KW"/>
</dbReference>
<feature type="region of interest" description="Disordered" evidence="6">
    <location>
        <begin position="73"/>
        <end position="111"/>
    </location>
</feature>
<dbReference type="FunCoup" id="A0A251SQ11">
    <property type="interactions" value="133"/>
</dbReference>
<keyword evidence="4" id="KW-0804">Transcription</keyword>
<dbReference type="Gramene" id="mRNA:HanXRQr2_Chr15g0720771">
    <property type="protein sequence ID" value="mRNA:HanXRQr2_Chr15g0720771"/>
    <property type="gene ID" value="HanXRQr2_Chr15g0720771"/>
</dbReference>
<dbReference type="GO" id="GO:0003700">
    <property type="term" value="F:DNA-binding transcription factor activity"/>
    <property type="evidence" value="ECO:0007669"/>
    <property type="project" value="InterPro"/>
</dbReference>
<dbReference type="Pfam" id="PF00010">
    <property type="entry name" value="HLH"/>
    <property type="match status" value="1"/>
</dbReference>
<dbReference type="GO" id="GO:0005634">
    <property type="term" value="C:nucleus"/>
    <property type="evidence" value="ECO:0007669"/>
    <property type="project" value="UniProtKB-SubCell"/>
</dbReference>
<protein>
    <submittedName>
        <fullName evidence="9">Putative myc-type, basic helix-loop-helix (BHLH) domain-containing protein</fullName>
    </submittedName>
    <submittedName>
        <fullName evidence="8">Transcription factor bHLH family</fullName>
    </submittedName>
</protein>
<dbReference type="EMBL" id="MNCJ02000330">
    <property type="protein sequence ID" value="KAF5766893.1"/>
    <property type="molecule type" value="Genomic_DNA"/>
</dbReference>
<dbReference type="AlphaFoldDB" id="A0A251SQ11"/>
<keyword evidence="10" id="KW-1185">Reference proteome</keyword>
<evidence type="ECO:0000313" key="9">
    <source>
        <dbReference type="EMBL" id="OTG00935.1"/>
    </source>
</evidence>
<dbReference type="PROSITE" id="PS50888">
    <property type="entry name" value="BHLH"/>
    <property type="match status" value="1"/>
</dbReference>
<feature type="domain" description="BHLH" evidence="7">
    <location>
        <begin position="99"/>
        <end position="148"/>
    </location>
</feature>
<keyword evidence="2" id="KW-0805">Transcription regulation</keyword>
<dbReference type="OMA" id="CSANYNT"/>